<proteinExistence type="predicted"/>
<evidence type="ECO:0000313" key="2">
    <source>
        <dbReference type="EMBL" id="KAK4796351.1"/>
    </source>
</evidence>
<evidence type="ECO:0000313" key="3">
    <source>
        <dbReference type="Proteomes" id="UP001346149"/>
    </source>
</evidence>
<reference evidence="2 3" key="1">
    <citation type="journal article" date="2023" name="Hortic Res">
        <title>Pangenome of water caltrop reveals structural variations and asymmetric subgenome divergence after allopolyploidization.</title>
        <authorList>
            <person name="Zhang X."/>
            <person name="Chen Y."/>
            <person name="Wang L."/>
            <person name="Yuan Y."/>
            <person name="Fang M."/>
            <person name="Shi L."/>
            <person name="Lu R."/>
            <person name="Comes H.P."/>
            <person name="Ma Y."/>
            <person name="Chen Y."/>
            <person name="Huang G."/>
            <person name="Zhou Y."/>
            <person name="Zheng Z."/>
            <person name="Qiu Y."/>
        </authorList>
    </citation>
    <scope>NUCLEOTIDE SEQUENCE [LARGE SCALE GENOMIC DNA]</scope>
    <source>
        <strain evidence="2">F231</strain>
    </source>
</reference>
<sequence length="138" mass="15714">MSASAQEIDGEGDDAVRNGDDEDVRFDNPRKKKKRRKRSYLEFLGKLARARKVFLCHSILRRSKRKPIRSVDEGAGCGQRWLFCISRPGTSDSPVESHPSDPNDPTHEKVRNLLEKNDFYSKECNPHLNVDSLASCVQ</sequence>
<organism evidence="2 3">
    <name type="scientific">Trapa natans</name>
    <name type="common">Water chestnut</name>
    <dbReference type="NCBI Taxonomy" id="22666"/>
    <lineage>
        <taxon>Eukaryota</taxon>
        <taxon>Viridiplantae</taxon>
        <taxon>Streptophyta</taxon>
        <taxon>Embryophyta</taxon>
        <taxon>Tracheophyta</taxon>
        <taxon>Spermatophyta</taxon>
        <taxon>Magnoliopsida</taxon>
        <taxon>eudicotyledons</taxon>
        <taxon>Gunneridae</taxon>
        <taxon>Pentapetalae</taxon>
        <taxon>rosids</taxon>
        <taxon>malvids</taxon>
        <taxon>Myrtales</taxon>
        <taxon>Lythraceae</taxon>
        <taxon>Trapa</taxon>
    </lineage>
</organism>
<dbReference type="EMBL" id="JAXQNO010000006">
    <property type="protein sequence ID" value="KAK4796351.1"/>
    <property type="molecule type" value="Genomic_DNA"/>
</dbReference>
<dbReference type="PANTHER" id="PTHR35123:SF2">
    <property type="entry name" value="UBIQUITIN CARBOXYL-TERMINAL HYDROLASE-LIKE PROTEIN"/>
    <property type="match status" value="1"/>
</dbReference>
<feature type="region of interest" description="Disordered" evidence="1">
    <location>
        <begin position="88"/>
        <end position="108"/>
    </location>
</feature>
<keyword evidence="3" id="KW-1185">Reference proteome</keyword>
<accession>A0AAN7REG0</accession>
<feature type="region of interest" description="Disordered" evidence="1">
    <location>
        <begin position="1"/>
        <end position="37"/>
    </location>
</feature>
<feature type="compositionally biased region" description="Basic and acidic residues" evidence="1">
    <location>
        <begin position="14"/>
        <end position="29"/>
    </location>
</feature>
<dbReference type="PANTHER" id="PTHR35123">
    <property type="entry name" value="OS07G0633900 PROTEIN-RELATED"/>
    <property type="match status" value="1"/>
</dbReference>
<comment type="caution">
    <text evidence="2">The sequence shown here is derived from an EMBL/GenBank/DDBJ whole genome shotgun (WGS) entry which is preliminary data.</text>
</comment>
<protein>
    <submittedName>
        <fullName evidence="2">Uncharacterized protein</fullName>
    </submittedName>
</protein>
<evidence type="ECO:0000256" key="1">
    <source>
        <dbReference type="SAM" id="MobiDB-lite"/>
    </source>
</evidence>
<gene>
    <name evidence="2" type="ORF">SAY86_028677</name>
</gene>
<dbReference type="Proteomes" id="UP001346149">
    <property type="component" value="Unassembled WGS sequence"/>
</dbReference>
<feature type="compositionally biased region" description="Basic and acidic residues" evidence="1">
    <location>
        <begin position="98"/>
        <end position="108"/>
    </location>
</feature>
<name>A0AAN7REG0_TRANT</name>
<dbReference type="AlphaFoldDB" id="A0AAN7REG0"/>